<protein>
    <submittedName>
        <fullName evidence="6">HTH-type transcriptional regulator DmlR</fullName>
    </submittedName>
</protein>
<dbReference type="EMBL" id="CP143423">
    <property type="protein sequence ID" value="WVX50239.1"/>
    <property type="molecule type" value="Genomic_DNA"/>
</dbReference>
<keyword evidence="7" id="KW-1185">Reference proteome</keyword>
<dbReference type="PANTHER" id="PTHR30537:SF3">
    <property type="entry name" value="TRANSCRIPTIONAL REGULATORY PROTEIN"/>
    <property type="match status" value="1"/>
</dbReference>
<dbReference type="Pfam" id="PF00126">
    <property type="entry name" value="HTH_1"/>
    <property type="match status" value="1"/>
</dbReference>
<dbReference type="RefSeq" id="WP_187430947.1">
    <property type="nucleotide sequence ID" value="NZ_CP143423.1"/>
</dbReference>
<accession>A0ABZ2BW37</accession>
<dbReference type="SUPFAM" id="SSF46785">
    <property type="entry name" value="Winged helix' DNA-binding domain"/>
    <property type="match status" value="1"/>
</dbReference>
<evidence type="ECO:0000313" key="7">
    <source>
        <dbReference type="Proteomes" id="UP001318682"/>
    </source>
</evidence>
<organism evidence="6 7">
    <name type="scientific">Roseobacter fucihabitans</name>
    <dbReference type="NCBI Taxonomy" id="1537242"/>
    <lineage>
        <taxon>Bacteria</taxon>
        <taxon>Pseudomonadati</taxon>
        <taxon>Pseudomonadota</taxon>
        <taxon>Alphaproteobacteria</taxon>
        <taxon>Rhodobacterales</taxon>
        <taxon>Roseobacteraceae</taxon>
        <taxon>Roseobacter</taxon>
    </lineage>
</organism>
<proteinExistence type="inferred from homology"/>
<keyword evidence="2" id="KW-0805">Transcription regulation</keyword>
<dbReference type="Gene3D" id="3.40.190.290">
    <property type="match status" value="1"/>
</dbReference>
<evidence type="ECO:0000256" key="2">
    <source>
        <dbReference type="ARBA" id="ARBA00023015"/>
    </source>
</evidence>
<dbReference type="Gene3D" id="1.10.10.10">
    <property type="entry name" value="Winged helix-like DNA-binding domain superfamily/Winged helix DNA-binding domain"/>
    <property type="match status" value="1"/>
</dbReference>
<dbReference type="InterPro" id="IPR058163">
    <property type="entry name" value="LysR-type_TF_proteobact-type"/>
</dbReference>
<evidence type="ECO:0000256" key="4">
    <source>
        <dbReference type="ARBA" id="ARBA00023163"/>
    </source>
</evidence>
<dbReference type="PROSITE" id="PS50931">
    <property type="entry name" value="HTH_LYSR"/>
    <property type="match status" value="1"/>
</dbReference>
<gene>
    <name evidence="6" type="primary">dmlR_3</name>
    <name evidence="6" type="ORF">ROLI_033360</name>
</gene>
<evidence type="ECO:0000256" key="1">
    <source>
        <dbReference type="ARBA" id="ARBA00009437"/>
    </source>
</evidence>
<dbReference type="Pfam" id="PF03466">
    <property type="entry name" value="LysR_substrate"/>
    <property type="match status" value="1"/>
</dbReference>
<evidence type="ECO:0000256" key="3">
    <source>
        <dbReference type="ARBA" id="ARBA00023125"/>
    </source>
</evidence>
<sequence>MAEPNWSDFRIILALAKGGSVTGAAKLLGVDASTVSRRLATAEEVFGAPLIIRGGGKFQFTAEGRAVLDAAEDMDAKISATTSSVRCMRENPAGTVRIACVQTAVHLLRPLARQVMDAFPGLHIELMSSFASVDLAKGDADISVRTIAPTDPGLVVAYSFTWGSCLYASTDYLLSSGRPATLEDLSTHQLVQYGKPLLPLRAFGWIE</sequence>
<dbReference type="InterPro" id="IPR036390">
    <property type="entry name" value="WH_DNA-bd_sf"/>
</dbReference>
<evidence type="ECO:0000313" key="6">
    <source>
        <dbReference type="EMBL" id="WVX50239.1"/>
    </source>
</evidence>
<comment type="similarity">
    <text evidence="1">Belongs to the LysR transcriptional regulatory family.</text>
</comment>
<reference evidence="6 7" key="1">
    <citation type="submission" date="2015-07" db="EMBL/GenBank/DDBJ databases">
        <authorList>
            <person name="Voget S."/>
            <person name="Dogs M."/>
            <person name="Brinkhoff T.H."/>
            <person name="Daniel R."/>
        </authorList>
    </citation>
    <scope>NUCLEOTIDE SEQUENCE [LARGE SCALE GENOMIC DNA]</scope>
    <source>
        <strain evidence="6 7">B14</strain>
    </source>
</reference>
<dbReference type="InterPro" id="IPR036388">
    <property type="entry name" value="WH-like_DNA-bd_sf"/>
</dbReference>
<dbReference type="Proteomes" id="UP001318682">
    <property type="component" value="Chromosome"/>
</dbReference>
<name>A0ABZ2BW37_9RHOB</name>
<keyword evidence="3" id="KW-0238">DNA-binding</keyword>
<dbReference type="InterPro" id="IPR000847">
    <property type="entry name" value="LysR_HTH_N"/>
</dbReference>
<keyword evidence="4" id="KW-0804">Transcription</keyword>
<dbReference type="SUPFAM" id="SSF53850">
    <property type="entry name" value="Periplasmic binding protein-like II"/>
    <property type="match status" value="1"/>
</dbReference>
<reference evidence="7" key="2">
    <citation type="submission" date="2024-01" db="EMBL/GenBank/DDBJ databases">
        <title>Roseobacter fucihabitans sp. nov., isolated from the brown alga Fucus spiralis.</title>
        <authorList>
            <person name="Hahnke S."/>
            <person name="Berger M."/>
            <person name="Schlingloff A."/>
            <person name="Athale I."/>
            <person name="Neumann-Schaal M."/>
            <person name="Adenaya A."/>
            <person name="Poehlein A."/>
            <person name="Daniel R."/>
            <person name="Pertersen J."/>
            <person name="Brinkhoff T."/>
        </authorList>
    </citation>
    <scope>NUCLEOTIDE SEQUENCE [LARGE SCALE GENOMIC DNA]</scope>
    <source>
        <strain evidence="7">B14</strain>
    </source>
</reference>
<dbReference type="PANTHER" id="PTHR30537">
    <property type="entry name" value="HTH-TYPE TRANSCRIPTIONAL REGULATOR"/>
    <property type="match status" value="1"/>
</dbReference>
<dbReference type="InterPro" id="IPR005119">
    <property type="entry name" value="LysR_subst-bd"/>
</dbReference>
<feature type="domain" description="HTH lysR-type" evidence="5">
    <location>
        <begin position="4"/>
        <end position="61"/>
    </location>
</feature>
<evidence type="ECO:0000259" key="5">
    <source>
        <dbReference type="PROSITE" id="PS50931"/>
    </source>
</evidence>